<dbReference type="GO" id="GO:0005886">
    <property type="term" value="C:plasma membrane"/>
    <property type="evidence" value="ECO:0007669"/>
    <property type="project" value="UniProtKB-SubCell"/>
</dbReference>
<keyword evidence="5" id="KW-0547">Nucleotide-binding</keyword>
<keyword evidence="7" id="KW-1278">Translocase</keyword>
<dbReference type="InterPro" id="IPR011527">
    <property type="entry name" value="ABC1_TM_dom"/>
</dbReference>
<evidence type="ECO:0000313" key="13">
    <source>
        <dbReference type="EMBL" id="KTD54076.1"/>
    </source>
</evidence>
<evidence type="ECO:0000256" key="7">
    <source>
        <dbReference type="ARBA" id="ARBA00022967"/>
    </source>
</evidence>
<keyword evidence="2" id="KW-0813">Transport</keyword>
<dbReference type="InterPro" id="IPR036640">
    <property type="entry name" value="ABC1_TM_sf"/>
</dbReference>
<name>A0A0W0YAZ1_9GAMM</name>
<dbReference type="GO" id="GO:0034040">
    <property type="term" value="F:ATPase-coupled lipid transmembrane transporter activity"/>
    <property type="evidence" value="ECO:0007669"/>
    <property type="project" value="InterPro"/>
</dbReference>
<evidence type="ECO:0000256" key="1">
    <source>
        <dbReference type="ARBA" id="ARBA00004651"/>
    </source>
</evidence>
<dbReference type="PROSITE" id="PS00211">
    <property type="entry name" value="ABC_TRANSPORTER_1"/>
    <property type="match status" value="1"/>
</dbReference>
<dbReference type="PROSITE" id="PS50929">
    <property type="entry name" value="ABC_TM1F"/>
    <property type="match status" value="1"/>
</dbReference>
<dbReference type="Proteomes" id="UP000054621">
    <property type="component" value="Unassembled WGS sequence"/>
</dbReference>
<dbReference type="eggNOG" id="COG1132">
    <property type="taxonomic scope" value="Bacteria"/>
</dbReference>
<dbReference type="GO" id="GO:0015421">
    <property type="term" value="F:ABC-type oligopeptide transporter activity"/>
    <property type="evidence" value="ECO:0007669"/>
    <property type="project" value="TreeGrafter"/>
</dbReference>
<keyword evidence="3" id="KW-1003">Cell membrane</keyword>
<dbReference type="InterPro" id="IPR027417">
    <property type="entry name" value="P-loop_NTPase"/>
</dbReference>
<evidence type="ECO:0000256" key="6">
    <source>
        <dbReference type="ARBA" id="ARBA00022840"/>
    </source>
</evidence>
<keyword evidence="9" id="KW-0445">Lipid transport</keyword>
<dbReference type="SUPFAM" id="SSF90123">
    <property type="entry name" value="ABC transporter transmembrane region"/>
    <property type="match status" value="1"/>
</dbReference>
<sequence>MKKKPTVKTSILYKRLLTYVKPFWPILALGVFANMLYSLIDAGFTYMMRPFFDKSFINVDMDFIKKIPYIVLIGITLRGLVSSLGSYCMTWVARSVVKVLREKVFNHILRLPADFYDQATSGQMLSKILYDVEQVAQVSADALTDIVQNICLIVGFLTVMFVICWQLSLMFLLTIPFVGFIVNFTNKRVRRISHKVQKTMGEVTEIASEAIEGYKVVRIFDGIAYESEKFSRAIEHSRQNDMKVAASKALNVSGVQIVIAIGIAAIIAAAIQLSTVVVVSAGSFLAIIAAMIQLIKPMKTLTTLNAVIQKGLAGAESVFNMLDVSIEQEQGIVLPQRMRGELVFQQVSYAYRQGENVLHDVSFAVEAGKTVALVGHSGSGKTTIASLIPRFYEVTEGIITLDNIPINQISLSSLREQMALVSQNVTLFNDTLANNIAYGRSDISREQIMYAAKLAFADEFISRLPEGYETRVGENGVLLSGGQRQRIAIARAILKDAPILILDEATSALDSESERYIQIALEEVMKNRTTIVIAHRLSTIKHADKIIVMQQGRIVEQGTHQELLDRQGYYAQLQGMQRVGIIQEEVIA</sequence>
<comment type="subcellular location">
    <subcellularLocation>
        <location evidence="1">Cell membrane</location>
        <topology evidence="1">Multi-pass membrane protein</topology>
    </subcellularLocation>
</comment>
<dbReference type="OrthoDB" id="6336411at2"/>
<dbReference type="AlphaFoldDB" id="A0A0W0YAZ1"/>
<dbReference type="PATRIC" id="fig|28087.4.peg.3115"/>
<dbReference type="CDD" id="cd18552">
    <property type="entry name" value="ABC_6TM_MsbA_like"/>
    <property type="match status" value="1"/>
</dbReference>
<dbReference type="NCBIfam" id="TIGR02203">
    <property type="entry name" value="MsbA_lipidA"/>
    <property type="match status" value="1"/>
</dbReference>
<dbReference type="Pfam" id="PF00664">
    <property type="entry name" value="ABC_membrane"/>
    <property type="match status" value="1"/>
</dbReference>
<keyword evidence="8" id="KW-1133">Transmembrane helix</keyword>
<dbReference type="GO" id="GO:0016887">
    <property type="term" value="F:ATP hydrolysis activity"/>
    <property type="evidence" value="ECO:0007669"/>
    <property type="project" value="InterPro"/>
</dbReference>
<protein>
    <submittedName>
        <fullName evidence="13">Lipid A export ATP-binding/permease MsbA</fullName>
    </submittedName>
</protein>
<dbReference type="InterPro" id="IPR017871">
    <property type="entry name" value="ABC_transporter-like_CS"/>
</dbReference>
<dbReference type="PANTHER" id="PTHR43394:SF1">
    <property type="entry name" value="ATP-BINDING CASSETTE SUB-FAMILY B MEMBER 10, MITOCHONDRIAL"/>
    <property type="match status" value="1"/>
</dbReference>
<dbReference type="SMART" id="SM00382">
    <property type="entry name" value="AAA"/>
    <property type="match status" value="1"/>
</dbReference>
<keyword evidence="4" id="KW-0812">Transmembrane</keyword>
<dbReference type="FunFam" id="3.40.50.300:FF:000140">
    <property type="entry name" value="Lipid A export ATP-binding/permease protein MsbA"/>
    <property type="match status" value="1"/>
</dbReference>
<dbReference type="PROSITE" id="PS50893">
    <property type="entry name" value="ABC_TRANSPORTER_2"/>
    <property type="match status" value="1"/>
</dbReference>
<dbReference type="Gene3D" id="3.40.50.300">
    <property type="entry name" value="P-loop containing nucleotide triphosphate hydrolases"/>
    <property type="match status" value="1"/>
</dbReference>
<dbReference type="InterPro" id="IPR011917">
    <property type="entry name" value="ABC_transpr_lipidA"/>
</dbReference>
<evidence type="ECO:0000256" key="3">
    <source>
        <dbReference type="ARBA" id="ARBA00022475"/>
    </source>
</evidence>
<evidence type="ECO:0000256" key="9">
    <source>
        <dbReference type="ARBA" id="ARBA00023055"/>
    </source>
</evidence>
<dbReference type="Gene3D" id="1.20.1560.10">
    <property type="entry name" value="ABC transporter type 1, transmembrane domain"/>
    <property type="match status" value="1"/>
</dbReference>
<dbReference type="RefSeq" id="WP_027271384.1">
    <property type="nucleotide sequence ID" value="NZ_CAAAJE010000017.1"/>
</dbReference>
<evidence type="ECO:0000259" key="11">
    <source>
        <dbReference type="PROSITE" id="PS50893"/>
    </source>
</evidence>
<dbReference type="PANTHER" id="PTHR43394">
    <property type="entry name" value="ATP-DEPENDENT PERMEASE MDL1, MITOCHONDRIAL"/>
    <property type="match status" value="1"/>
</dbReference>
<keyword evidence="10" id="KW-0472">Membrane</keyword>
<dbReference type="Pfam" id="PF00005">
    <property type="entry name" value="ABC_tran"/>
    <property type="match status" value="1"/>
</dbReference>
<organism evidence="13 14">
    <name type="scientific">Legionella sainthelensi</name>
    <dbReference type="NCBI Taxonomy" id="28087"/>
    <lineage>
        <taxon>Bacteria</taxon>
        <taxon>Pseudomonadati</taxon>
        <taxon>Pseudomonadota</taxon>
        <taxon>Gammaproteobacteria</taxon>
        <taxon>Legionellales</taxon>
        <taxon>Legionellaceae</taxon>
        <taxon>Legionella</taxon>
    </lineage>
</organism>
<reference evidence="13 14" key="1">
    <citation type="submission" date="2015-11" db="EMBL/GenBank/DDBJ databases">
        <title>Genomic analysis of 38 Legionella species identifies large and diverse effector repertoires.</title>
        <authorList>
            <person name="Burstein D."/>
            <person name="Amaro F."/>
            <person name="Zusman T."/>
            <person name="Lifshitz Z."/>
            <person name="Cohen O."/>
            <person name="Gilbert J.A."/>
            <person name="Pupko T."/>
            <person name="Shuman H.A."/>
            <person name="Segal G."/>
        </authorList>
    </citation>
    <scope>NUCLEOTIDE SEQUENCE [LARGE SCALE GENOMIC DNA]</scope>
    <source>
        <strain evidence="13 14">Mt.St.Helens-4</strain>
    </source>
</reference>
<evidence type="ECO:0000256" key="4">
    <source>
        <dbReference type="ARBA" id="ARBA00022692"/>
    </source>
</evidence>
<dbReference type="CDD" id="cd03251">
    <property type="entry name" value="ABCC_MsbA"/>
    <property type="match status" value="1"/>
</dbReference>
<dbReference type="SUPFAM" id="SSF52540">
    <property type="entry name" value="P-loop containing nucleoside triphosphate hydrolases"/>
    <property type="match status" value="1"/>
</dbReference>
<evidence type="ECO:0000313" key="14">
    <source>
        <dbReference type="Proteomes" id="UP000054621"/>
    </source>
</evidence>
<feature type="domain" description="ABC transmembrane type-1" evidence="12">
    <location>
        <begin position="28"/>
        <end position="310"/>
    </location>
</feature>
<evidence type="ECO:0000259" key="12">
    <source>
        <dbReference type="PROSITE" id="PS50929"/>
    </source>
</evidence>
<evidence type="ECO:0000256" key="2">
    <source>
        <dbReference type="ARBA" id="ARBA00022448"/>
    </source>
</evidence>
<proteinExistence type="predicted"/>
<dbReference type="GO" id="GO:0005524">
    <property type="term" value="F:ATP binding"/>
    <property type="evidence" value="ECO:0007669"/>
    <property type="project" value="UniProtKB-KW"/>
</dbReference>
<dbReference type="InterPro" id="IPR003593">
    <property type="entry name" value="AAA+_ATPase"/>
</dbReference>
<gene>
    <name evidence="13" type="primary">msbA</name>
    <name evidence="13" type="ORF">Lsai_2898</name>
</gene>
<feature type="domain" description="ABC transporter" evidence="11">
    <location>
        <begin position="342"/>
        <end position="576"/>
    </location>
</feature>
<evidence type="ECO:0000256" key="10">
    <source>
        <dbReference type="ARBA" id="ARBA00023136"/>
    </source>
</evidence>
<dbReference type="InterPro" id="IPR039421">
    <property type="entry name" value="Type_1_exporter"/>
</dbReference>
<evidence type="ECO:0000256" key="8">
    <source>
        <dbReference type="ARBA" id="ARBA00022989"/>
    </source>
</evidence>
<dbReference type="EMBL" id="LNYV01000037">
    <property type="protein sequence ID" value="KTD54076.1"/>
    <property type="molecule type" value="Genomic_DNA"/>
</dbReference>
<dbReference type="InterPro" id="IPR003439">
    <property type="entry name" value="ABC_transporter-like_ATP-bd"/>
</dbReference>
<evidence type="ECO:0000256" key="5">
    <source>
        <dbReference type="ARBA" id="ARBA00022741"/>
    </source>
</evidence>
<comment type="caution">
    <text evidence="13">The sequence shown here is derived from an EMBL/GenBank/DDBJ whole genome shotgun (WGS) entry which is preliminary data.</text>
</comment>
<keyword evidence="6 13" id="KW-0067">ATP-binding</keyword>
<accession>A0A0W0YAZ1</accession>
<dbReference type="STRING" id="28087.Lsai_2898"/>